<reference evidence="1 2" key="1">
    <citation type="submission" date="2022-05" db="EMBL/GenBank/DDBJ databases">
        <title>Microbulbifer sp. nov., isolated from sponge.</title>
        <authorList>
            <person name="Gao L."/>
        </authorList>
    </citation>
    <scope>NUCLEOTIDE SEQUENCE [LARGE SCALE GENOMIC DNA]</scope>
    <source>
        <strain evidence="1 2">MI-G</strain>
    </source>
</reference>
<dbReference type="EMBL" id="CP098023">
    <property type="protein sequence ID" value="WKD50693.1"/>
    <property type="molecule type" value="Genomic_DNA"/>
</dbReference>
<keyword evidence="2" id="KW-1185">Reference proteome</keyword>
<protein>
    <submittedName>
        <fullName evidence="1">Uncharacterized protein</fullName>
    </submittedName>
</protein>
<dbReference type="RefSeq" id="WP_301417235.1">
    <property type="nucleotide sequence ID" value="NZ_CP098023.1"/>
</dbReference>
<sequence>MRNRYRVLWISGAHPGSSDSASCRPVDFLAQTCADRDYPARGKCDGQAPSLGRRTWWRTPNIPNFTAEVVAA</sequence>
<dbReference type="Proteomes" id="UP001321520">
    <property type="component" value="Chromosome"/>
</dbReference>
<organism evidence="1 2">
    <name type="scientific">Microbulbifer spongiae</name>
    <dbReference type="NCBI Taxonomy" id="2944933"/>
    <lineage>
        <taxon>Bacteria</taxon>
        <taxon>Pseudomonadati</taxon>
        <taxon>Pseudomonadota</taxon>
        <taxon>Gammaproteobacteria</taxon>
        <taxon>Cellvibrionales</taxon>
        <taxon>Microbulbiferaceae</taxon>
        <taxon>Microbulbifer</taxon>
    </lineage>
</organism>
<name>A0ABY9ECD9_9GAMM</name>
<accession>A0ABY9ECD9</accession>
<gene>
    <name evidence="1" type="ORF">M8T91_04495</name>
</gene>
<evidence type="ECO:0000313" key="2">
    <source>
        <dbReference type="Proteomes" id="UP001321520"/>
    </source>
</evidence>
<proteinExistence type="predicted"/>
<evidence type="ECO:0000313" key="1">
    <source>
        <dbReference type="EMBL" id="WKD50693.1"/>
    </source>
</evidence>